<accession>A0A9E7JEM6</accession>
<dbReference type="OrthoDB" id="409173at2759"/>
<proteinExistence type="predicted"/>
<reference evidence="1" key="1">
    <citation type="submission" date="2022-05" db="EMBL/GenBank/DDBJ databases">
        <title>The Musa troglodytarum L. genome provides insights into the mechanism of non-climacteric behaviour and enrichment of carotenoids.</title>
        <authorList>
            <person name="Wang J."/>
        </authorList>
    </citation>
    <scope>NUCLEOTIDE SEQUENCE</scope>
    <source>
        <tissue evidence="1">Leaf</tissue>
    </source>
</reference>
<dbReference type="Proteomes" id="UP001055439">
    <property type="component" value="Chromosome 10"/>
</dbReference>
<protein>
    <submittedName>
        <fullName evidence="1">Uncharacterized protein</fullName>
    </submittedName>
</protein>
<keyword evidence="2" id="KW-1185">Reference proteome</keyword>
<dbReference type="EMBL" id="CP097503">
    <property type="protein sequence ID" value="URD78179.1"/>
    <property type="molecule type" value="Genomic_DNA"/>
</dbReference>
<organism evidence="1 2">
    <name type="scientific">Musa troglodytarum</name>
    <name type="common">fe'i banana</name>
    <dbReference type="NCBI Taxonomy" id="320322"/>
    <lineage>
        <taxon>Eukaryota</taxon>
        <taxon>Viridiplantae</taxon>
        <taxon>Streptophyta</taxon>
        <taxon>Embryophyta</taxon>
        <taxon>Tracheophyta</taxon>
        <taxon>Spermatophyta</taxon>
        <taxon>Magnoliopsida</taxon>
        <taxon>Liliopsida</taxon>
        <taxon>Zingiberales</taxon>
        <taxon>Musaceae</taxon>
        <taxon>Musa</taxon>
    </lineage>
</organism>
<gene>
    <name evidence="1" type="ORF">MUK42_18558</name>
</gene>
<name>A0A9E7JEM6_9LILI</name>
<sequence length="109" mass="12443">MEDISLLRAVLAILQWWGPNVTVISMNKWLFQMVGKVGLFLVDLTEFGFQVSSNSIIRSLHKLCTGAYTAIKLLRMKPLVKSFFSGYFGEEFLISAYGLHWYPLLGECF</sequence>
<evidence type="ECO:0000313" key="2">
    <source>
        <dbReference type="Proteomes" id="UP001055439"/>
    </source>
</evidence>
<evidence type="ECO:0000313" key="1">
    <source>
        <dbReference type="EMBL" id="URD78179.1"/>
    </source>
</evidence>
<dbReference type="AlphaFoldDB" id="A0A9E7JEM6"/>